<accession>U9TN82</accession>
<reference evidence="1" key="1">
    <citation type="submission" date="2013-07" db="EMBL/GenBank/DDBJ databases">
        <title>The genome of an arbuscular mycorrhizal fungus provides insights into the evolution of the oldest plant symbiosis.</title>
        <authorList>
            <consortium name="DOE Joint Genome Institute"/>
            <person name="Tisserant E."/>
            <person name="Malbreil M."/>
            <person name="Kuo A."/>
            <person name="Kohler A."/>
            <person name="Symeonidi A."/>
            <person name="Balestrini R."/>
            <person name="Charron P."/>
            <person name="Duensing N."/>
            <person name="Frei-dit-Frey N."/>
            <person name="Gianinazzi-Pearson V."/>
            <person name="Gilbert B."/>
            <person name="Handa Y."/>
            <person name="Hijri M."/>
            <person name="Kaul R."/>
            <person name="Kawaguchi M."/>
            <person name="Krajinski F."/>
            <person name="Lammers P."/>
            <person name="Lapierre D."/>
            <person name="Masclaux F.G."/>
            <person name="Murat C."/>
            <person name="Morin E."/>
            <person name="Ndikumana S."/>
            <person name="Pagni M."/>
            <person name="Petitpierre D."/>
            <person name="Requena N."/>
            <person name="Rosikiewicz P."/>
            <person name="Riley R."/>
            <person name="Saito K."/>
            <person name="San Clemente H."/>
            <person name="Shapiro H."/>
            <person name="van Tuinen D."/>
            <person name="Becard G."/>
            <person name="Bonfante P."/>
            <person name="Paszkowski U."/>
            <person name="Shachar-Hill Y."/>
            <person name="Young J.P."/>
            <person name="Sanders I.R."/>
            <person name="Henrissat B."/>
            <person name="Rensing S.A."/>
            <person name="Grigoriev I.V."/>
            <person name="Corradi N."/>
            <person name="Roux C."/>
            <person name="Martin F."/>
        </authorList>
    </citation>
    <scope>NUCLEOTIDE SEQUENCE</scope>
    <source>
        <strain evidence="1">DAOM 197198</strain>
    </source>
</reference>
<organism evidence="1">
    <name type="scientific">Rhizophagus irregularis (strain DAOM 181602 / DAOM 197198 / MUCL 43194)</name>
    <name type="common">Arbuscular mycorrhizal fungus</name>
    <name type="synonym">Glomus intraradices</name>
    <dbReference type="NCBI Taxonomy" id="747089"/>
    <lineage>
        <taxon>Eukaryota</taxon>
        <taxon>Fungi</taxon>
        <taxon>Fungi incertae sedis</taxon>
        <taxon>Mucoromycota</taxon>
        <taxon>Glomeromycotina</taxon>
        <taxon>Glomeromycetes</taxon>
        <taxon>Glomerales</taxon>
        <taxon>Glomeraceae</taxon>
        <taxon>Rhizophagus</taxon>
    </lineage>
</organism>
<gene>
    <name evidence="1" type="ORF">GLOINDRAFT_98609</name>
</gene>
<dbReference type="EMBL" id="KI289941">
    <property type="protein sequence ID" value="ESA07768.1"/>
    <property type="molecule type" value="Genomic_DNA"/>
</dbReference>
<sequence>MMLDTVVLVRGLLVVIGFLSCRDIVELFPFFGDESSHNFAISAWSEDKKSINVLWEQADGRLSKSDGFHTKRSYIFITLVIIVISIADFVLFSLSFSNSGIIFMLRTSL</sequence>
<name>U9TN82_RHIID</name>
<dbReference type="HOGENOM" id="CLU_2185342_0_0_1"/>
<protein>
    <submittedName>
        <fullName evidence="1">Uncharacterized protein</fullName>
    </submittedName>
</protein>
<proteinExistence type="predicted"/>
<dbReference type="AlphaFoldDB" id="U9TN82"/>
<evidence type="ECO:0000313" key="1">
    <source>
        <dbReference type="EMBL" id="ESA07768.1"/>
    </source>
</evidence>